<proteinExistence type="inferred from homology"/>
<organism evidence="5 6">
    <name type="scientific">Subdoligranulum variabile DSM 15176</name>
    <dbReference type="NCBI Taxonomy" id="411471"/>
    <lineage>
        <taxon>Bacteria</taxon>
        <taxon>Bacillati</taxon>
        <taxon>Bacillota</taxon>
        <taxon>Clostridia</taxon>
        <taxon>Eubacteriales</taxon>
        <taxon>Oscillospiraceae</taxon>
        <taxon>Subdoligranulum</taxon>
    </lineage>
</organism>
<feature type="domain" description="Flavin reductase like" evidence="4">
    <location>
        <begin position="9"/>
        <end position="151"/>
    </location>
</feature>
<dbReference type="OrthoDB" id="9806228at2"/>
<comment type="similarity">
    <text evidence="3">Belongs to the flavoredoxin family.</text>
</comment>
<gene>
    <name evidence="5" type="ORF">SUBVAR_04852</name>
</gene>
<keyword evidence="2" id="KW-0285">Flavoprotein</keyword>
<evidence type="ECO:0000256" key="2">
    <source>
        <dbReference type="ARBA" id="ARBA00022630"/>
    </source>
</evidence>
<evidence type="ECO:0000313" key="5">
    <source>
        <dbReference type="EMBL" id="EFB76484.1"/>
    </source>
</evidence>
<dbReference type="PANTHER" id="PTHR43567">
    <property type="entry name" value="FLAVOREDOXIN-RELATED-RELATED"/>
    <property type="match status" value="1"/>
</dbReference>
<sequence length="182" mass="19851">MKKQIGNALALYPTPLVVVGTMVHGKPNWALVGHVGIIGHDRVMVSLAKLHYTNQGIKETGKLSINIVDELLLAKADRAGCISGAKADKSQLFDCTVDDAGVPMIAQAPVVMECEVVDTYVTEGFESFICKVERTYAEENILTETGKINYHLLKPVLFEMPTYEYLATGDVLGKCMSFGKLD</sequence>
<comment type="cofactor">
    <cofactor evidence="1">
        <name>FMN</name>
        <dbReference type="ChEBI" id="CHEBI:58210"/>
    </cofactor>
</comment>
<accession>D1PKH6</accession>
<dbReference type="PANTHER" id="PTHR43567:SF1">
    <property type="entry name" value="FLAVOREDOXIN"/>
    <property type="match status" value="1"/>
</dbReference>
<dbReference type="SUPFAM" id="SSF50475">
    <property type="entry name" value="FMN-binding split barrel"/>
    <property type="match status" value="1"/>
</dbReference>
<dbReference type="Gene3D" id="2.30.110.10">
    <property type="entry name" value="Electron Transport, Fmn-binding Protein, Chain A"/>
    <property type="match status" value="1"/>
</dbReference>
<dbReference type="InterPro" id="IPR012349">
    <property type="entry name" value="Split_barrel_FMN-bd"/>
</dbReference>
<dbReference type="GO" id="GO:0010181">
    <property type="term" value="F:FMN binding"/>
    <property type="evidence" value="ECO:0007669"/>
    <property type="project" value="InterPro"/>
</dbReference>
<comment type="caution">
    <text evidence="5">The sequence shown here is derived from an EMBL/GenBank/DDBJ whole genome shotgun (WGS) entry which is preliminary data.</text>
</comment>
<dbReference type="AlphaFoldDB" id="D1PKH6"/>
<evidence type="ECO:0000256" key="3">
    <source>
        <dbReference type="ARBA" id="ARBA00038054"/>
    </source>
</evidence>
<dbReference type="InterPro" id="IPR052174">
    <property type="entry name" value="Flavoredoxin"/>
</dbReference>
<dbReference type="HOGENOM" id="CLU_059021_5_5_9"/>
<evidence type="ECO:0000259" key="4">
    <source>
        <dbReference type="SMART" id="SM00903"/>
    </source>
</evidence>
<protein>
    <submittedName>
        <fullName evidence="5">Flavin reductase-like protein</fullName>
    </submittedName>
</protein>
<evidence type="ECO:0000256" key="1">
    <source>
        <dbReference type="ARBA" id="ARBA00001917"/>
    </source>
</evidence>
<dbReference type="SMART" id="SM00903">
    <property type="entry name" value="Flavin_Reduct"/>
    <property type="match status" value="1"/>
</dbReference>
<reference evidence="5" key="1">
    <citation type="submission" date="2009-12" db="EMBL/GenBank/DDBJ databases">
        <authorList>
            <person name="Weinstock G."/>
            <person name="Sodergren E."/>
            <person name="Clifton S."/>
            <person name="Fulton L."/>
            <person name="Fulton B."/>
            <person name="Courtney L."/>
            <person name="Fronick C."/>
            <person name="Harrison M."/>
            <person name="Strong C."/>
            <person name="Farmer C."/>
            <person name="Delahaunty K."/>
            <person name="Markovic C."/>
            <person name="Hall O."/>
            <person name="Minx P."/>
            <person name="Tomlinson C."/>
            <person name="Mitreva M."/>
            <person name="Nelson J."/>
            <person name="Hou S."/>
            <person name="Wollam A."/>
            <person name="Pepin K.H."/>
            <person name="Johnson M."/>
            <person name="Bhonagiri V."/>
            <person name="Nash W.E."/>
            <person name="Warren W."/>
            <person name="Chinwalla A."/>
            <person name="Mardis E.R."/>
            <person name="Wilson R.K."/>
        </authorList>
    </citation>
    <scope>NUCLEOTIDE SEQUENCE [LARGE SCALE GENOMIC DNA]</scope>
    <source>
        <strain evidence="5">DSM 15176</strain>
    </source>
</reference>
<name>D1PKH6_9FIRM</name>
<keyword evidence="6" id="KW-1185">Reference proteome</keyword>
<dbReference type="STRING" id="411471.SUBVAR_04852"/>
<dbReference type="Proteomes" id="UP000003438">
    <property type="component" value="Unassembled WGS sequence"/>
</dbReference>
<dbReference type="GO" id="GO:0016646">
    <property type="term" value="F:oxidoreductase activity, acting on the CH-NH group of donors, NAD or NADP as acceptor"/>
    <property type="evidence" value="ECO:0007669"/>
    <property type="project" value="UniProtKB-ARBA"/>
</dbReference>
<dbReference type="eggNOG" id="COG1853">
    <property type="taxonomic scope" value="Bacteria"/>
</dbReference>
<dbReference type="Pfam" id="PF01613">
    <property type="entry name" value="Flavin_Reduct"/>
    <property type="match status" value="1"/>
</dbReference>
<dbReference type="EMBL" id="ACBY02000020">
    <property type="protein sequence ID" value="EFB76484.1"/>
    <property type="molecule type" value="Genomic_DNA"/>
</dbReference>
<evidence type="ECO:0000313" key="6">
    <source>
        <dbReference type="Proteomes" id="UP000003438"/>
    </source>
</evidence>
<dbReference type="InterPro" id="IPR002563">
    <property type="entry name" value="Flavin_Rdtase-like_dom"/>
</dbReference>
<dbReference type="RefSeq" id="WP_007046264.1">
    <property type="nucleotide sequence ID" value="NZ_GG704769.1"/>
</dbReference>